<feature type="transmembrane region" description="Helical" evidence="7">
    <location>
        <begin position="327"/>
        <end position="349"/>
    </location>
</feature>
<proteinExistence type="inferred from homology"/>
<evidence type="ECO:0000313" key="11">
    <source>
        <dbReference type="Proteomes" id="UP000036850"/>
    </source>
</evidence>
<name>A0A0L0EW23_9GAMM</name>
<dbReference type="GO" id="GO:0005886">
    <property type="term" value="C:plasma membrane"/>
    <property type="evidence" value="ECO:0007669"/>
    <property type="project" value="UniProtKB-SubCell"/>
</dbReference>
<evidence type="ECO:0000313" key="10">
    <source>
        <dbReference type="EMBL" id="KNC68637.1"/>
    </source>
</evidence>
<feature type="domain" description="MacB-like periplasmic core" evidence="9">
    <location>
        <begin position="32"/>
        <end position="231"/>
    </location>
</feature>
<evidence type="ECO:0000256" key="1">
    <source>
        <dbReference type="ARBA" id="ARBA00004651"/>
    </source>
</evidence>
<evidence type="ECO:0000259" key="9">
    <source>
        <dbReference type="Pfam" id="PF12704"/>
    </source>
</evidence>
<dbReference type="Proteomes" id="UP000036850">
    <property type="component" value="Unassembled WGS sequence"/>
</dbReference>
<evidence type="ECO:0000256" key="3">
    <source>
        <dbReference type="ARBA" id="ARBA00022692"/>
    </source>
</evidence>
<feature type="transmembrane region" description="Helical" evidence="7">
    <location>
        <begin position="733"/>
        <end position="755"/>
    </location>
</feature>
<sequence>MGFLIDIRYALRLLAKAPKFTMLVTFILTAGLTISLLTFNMVYTISFKPLQGKDASSIVTPHLTGSTRVLTFEDVTQLGQSQFSAVYDEYTLHYREEVRMENQGQGVSLLGEKVMPNFFSFTRTEPLLGRAFNNNDGAAGQAPVVALSYHVWQTLFAGRESVLGEHVRLGGKSYEVVAVMPEGYKFPVTSDLWLPLDTKQFAQFDFKDKQVSVLGRLHASVSEAQANSELASALTAVRERRLSQSDRVQFIAPTVTHMSLQQQNIEGMGAFIFVGLQSFALAILFMACINTGNLLFSRSIERQKETAIRGALGAKTKRLVRQLVCEGGLITLLGGALAIVLTAVLLSLINGTLQASLGSGMPFWWNWHLDWQTLTMAVLFILFTFFFASVLPAVKAAKMDINTVLRDGTRGSLGRGAGRLSRIIVTIQVAIIAVLMLSGSLGSSVIFNITDMVTAEKTQGRYSAYFNLVGAEFESPEQKVNFVETAVQDLSKLSSVSEADMMQNMGLKNVRMDAESRVRVDVMGTLGKLAFFDQTLVAGRGIDARDNSENLRVVLVSESFAKRHFNGQSALGKQLDIELSDKYVTHTVVGIVSDRSGNTQGMYAPLAEYDELYVSYLQSPYEWVQLIFEQQAGMQSAQQDFYTWLGRSDYQAHFSFIVDLEKNANLYADMLGIMSNGVIYSGVFSLFLALMGVYGVSAASVSMRSHEIGIRRALGAKDTAITILFLKRNMGPLLIGLGVGLVVYVLSCMVFASMIGSKIGLSTYIAIALITSTLLTSMLLLSGYVPTRRAVQDEPVAALRAE</sequence>
<feature type="domain" description="ABC3 transporter permease C-terminal" evidence="8">
    <location>
        <begin position="682"/>
        <end position="794"/>
    </location>
</feature>
<evidence type="ECO:0000256" key="7">
    <source>
        <dbReference type="SAM" id="Phobius"/>
    </source>
</evidence>
<keyword evidence="2" id="KW-1003">Cell membrane</keyword>
<evidence type="ECO:0008006" key="12">
    <source>
        <dbReference type="Google" id="ProtNLM"/>
    </source>
</evidence>
<dbReference type="Pfam" id="PF02687">
    <property type="entry name" value="FtsX"/>
    <property type="match status" value="2"/>
</dbReference>
<feature type="domain" description="MacB-like periplasmic core" evidence="9">
    <location>
        <begin position="430"/>
        <end position="613"/>
    </location>
</feature>
<feature type="transmembrane region" description="Helical" evidence="7">
    <location>
        <begin position="20"/>
        <end position="43"/>
    </location>
</feature>
<feature type="transmembrane region" description="Helical" evidence="7">
    <location>
        <begin position="369"/>
        <end position="391"/>
    </location>
</feature>
<dbReference type="PATRIC" id="fig|43658.6.peg.2116"/>
<dbReference type="InterPro" id="IPR003838">
    <property type="entry name" value="ABC3_permease_C"/>
</dbReference>
<dbReference type="PANTHER" id="PTHR30572:SF4">
    <property type="entry name" value="ABC TRANSPORTER PERMEASE YTRF"/>
    <property type="match status" value="1"/>
</dbReference>
<feature type="transmembrane region" description="Helical" evidence="7">
    <location>
        <begin position="423"/>
        <end position="447"/>
    </location>
</feature>
<dbReference type="EMBL" id="LFZX01000015">
    <property type="protein sequence ID" value="KNC68637.1"/>
    <property type="molecule type" value="Genomic_DNA"/>
</dbReference>
<evidence type="ECO:0000259" key="8">
    <source>
        <dbReference type="Pfam" id="PF02687"/>
    </source>
</evidence>
<dbReference type="InterPro" id="IPR025857">
    <property type="entry name" value="MacB_PCD"/>
</dbReference>
<accession>A0A0L0EW23</accession>
<dbReference type="OrthoDB" id="9770036at2"/>
<evidence type="ECO:0000256" key="2">
    <source>
        <dbReference type="ARBA" id="ARBA00022475"/>
    </source>
</evidence>
<keyword evidence="4 7" id="KW-1133">Transmembrane helix</keyword>
<feature type="domain" description="ABC3 transporter permease C-terminal" evidence="8">
    <location>
        <begin position="279"/>
        <end position="400"/>
    </location>
</feature>
<dbReference type="GO" id="GO:0022857">
    <property type="term" value="F:transmembrane transporter activity"/>
    <property type="evidence" value="ECO:0007669"/>
    <property type="project" value="TreeGrafter"/>
</dbReference>
<evidence type="ECO:0000256" key="5">
    <source>
        <dbReference type="ARBA" id="ARBA00023136"/>
    </source>
</evidence>
<feature type="transmembrane region" description="Helical" evidence="7">
    <location>
        <begin position="761"/>
        <end position="781"/>
    </location>
</feature>
<keyword evidence="5 7" id="KW-0472">Membrane</keyword>
<evidence type="ECO:0000256" key="4">
    <source>
        <dbReference type="ARBA" id="ARBA00022989"/>
    </source>
</evidence>
<dbReference type="PANTHER" id="PTHR30572">
    <property type="entry name" value="MEMBRANE COMPONENT OF TRANSPORTER-RELATED"/>
    <property type="match status" value="1"/>
</dbReference>
<feature type="transmembrane region" description="Helical" evidence="7">
    <location>
        <begin position="268"/>
        <end position="296"/>
    </location>
</feature>
<comment type="caution">
    <text evidence="10">The sequence shown here is derived from an EMBL/GenBank/DDBJ whole genome shotgun (WGS) entry which is preliminary data.</text>
</comment>
<evidence type="ECO:0000256" key="6">
    <source>
        <dbReference type="ARBA" id="ARBA00038076"/>
    </source>
</evidence>
<comment type="similarity">
    <text evidence="6">Belongs to the ABC-4 integral membrane protein family.</text>
</comment>
<organism evidence="10 11">
    <name type="scientific">Pseudoalteromonas rubra</name>
    <dbReference type="NCBI Taxonomy" id="43658"/>
    <lineage>
        <taxon>Bacteria</taxon>
        <taxon>Pseudomonadati</taxon>
        <taxon>Pseudomonadota</taxon>
        <taxon>Gammaproteobacteria</taxon>
        <taxon>Alteromonadales</taxon>
        <taxon>Pseudoalteromonadaceae</taxon>
        <taxon>Pseudoalteromonas</taxon>
    </lineage>
</organism>
<feature type="transmembrane region" description="Helical" evidence="7">
    <location>
        <begin position="678"/>
        <end position="702"/>
    </location>
</feature>
<dbReference type="Pfam" id="PF12704">
    <property type="entry name" value="MacB_PCD"/>
    <property type="match status" value="2"/>
</dbReference>
<dbReference type="InterPro" id="IPR050250">
    <property type="entry name" value="Macrolide_Exporter_MacB"/>
</dbReference>
<protein>
    <recommendedName>
        <fullName evidence="12">Permease</fullName>
    </recommendedName>
</protein>
<gene>
    <name evidence="10" type="ORF">AC626_03555</name>
</gene>
<reference evidence="11" key="1">
    <citation type="submission" date="2015-07" db="EMBL/GenBank/DDBJ databases">
        <title>Draft genome sequence of a Pseudoalteromonas rubra strain, OCN096, isolated from Kaneohe Bay, Oahu, Hawaii.</title>
        <authorList>
            <person name="Beurmann S."/>
            <person name="Ushijima B."/>
            <person name="Belcaid M."/>
            <person name="Callahan S.M."/>
            <person name="Aeby G.S."/>
        </authorList>
    </citation>
    <scope>NUCLEOTIDE SEQUENCE [LARGE SCALE GENOMIC DNA]</scope>
    <source>
        <strain evidence="11">OCN096</strain>
    </source>
</reference>
<comment type="subcellular location">
    <subcellularLocation>
        <location evidence="1">Cell membrane</location>
        <topology evidence="1">Multi-pass membrane protein</topology>
    </subcellularLocation>
</comment>
<dbReference type="AlphaFoldDB" id="A0A0L0EW23"/>
<keyword evidence="3 7" id="KW-0812">Transmembrane</keyword>